<sequence length="207" mass="24266">MDFSVIENSEQAVADTTQRVSSDTTMVLSLNEPTEPERLMLYRSVMQETSRKITSSVSKEELVDMFKNIPTFHKKYNLISYYYDVLSKHVHDQMNSRIEEHIQSAELRDKFFQLEELIKSKSTNNGTVAWRPSRDVESNLRSYIMREKLKYRDQLKDLVSAKEGAVHRLKFDVITSRNQMKKIDERLVVADEKFTSIAKNIEMACKR</sequence>
<organism evidence="1 2">
    <name type="scientific">Parthenolecanium corni</name>
    <dbReference type="NCBI Taxonomy" id="536013"/>
    <lineage>
        <taxon>Eukaryota</taxon>
        <taxon>Metazoa</taxon>
        <taxon>Ecdysozoa</taxon>
        <taxon>Arthropoda</taxon>
        <taxon>Hexapoda</taxon>
        <taxon>Insecta</taxon>
        <taxon>Pterygota</taxon>
        <taxon>Neoptera</taxon>
        <taxon>Paraneoptera</taxon>
        <taxon>Hemiptera</taxon>
        <taxon>Sternorrhyncha</taxon>
        <taxon>Coccoidea</taxon>
        <taxon>Coccidae</taxon>
        <taxon>Parthenolecanium</taxon>
    </lineage>
</organism>
<accession>A0AAN9U102</accession>
<dbReference type="AlphaFoldDB" id="A0AAN9U102"/>
<proteinExistence type="predicted"/>
<keyword evidence="2" id="KW-1185">Reference proteome</keyword>
<reference evidence="1 2" key="1">
    <citation type="submission" date="2024-03" db="EMBL/GenBank/DDBJ databases">
        <title>Adaptation during the transition from Ophiocordyceps entomopathogen to insect associate is accompanied by gene loss and intensified selection.</title>
        <authorList>
            <person name="Ward C.M."/>
            <person name="Onetto C.A."/>
            <person name="Borneman A.R."/>
        </authorList>
    </citation>
    <scope>NUCLEOTIDE SEQUENCE [LARGE SCALE GENOMIC DNA]</scope>
    <source>
        <strain evidence="1">AWRI1</strain>
        <tissue evidence="1">Single Adult Female</tissue>
    </source>
</reference>
<name>A0AAN9U102_9HEMI</name>
<dbReference type="EMBL" id="JBBCAQ010000010">
    <property type="protein sequence ID" value="KAK7601958.1"/>
    <property type="molecule type" value="Genomic_DNA"/>
</dbReference>
<gene>
    <name evidence="1" type="ORF">V9T40_009399</name>
</gene>
<evidence type="ECO:0000313" key="2">
    <source>
        <dbReference type="Proteomes" id="UP001367676"/>
    </source>
</evidence>
<evidence type="ECO:0000313" key="1">
    <source>
        <dbReference type="EMBL" id="KAK7601958.1"/>
    </source>
</evidence>
<comment type="caution">
    <text evidence="1">The sequence shown here is derived from an EMBL/GenBank/DDBJ whole genome shotgun (WGS) entry which is preliminary data.</text>
</comment>
<protein>
    <submittedName>
        <fullName evidence="1">Uncharacterized protein</fullName>
    </submittedName>
</protein>
<dbReference type="Proteomes" id="UP001367676">
    <property type="component" value="Unassembled WGS sequence"/>
</dbReference>